<protein>
    <submittedName>
        <fullName evidence="1">Uncharacterized protein</fullName>
    </submittedName>
</protein>
<accession>A0A179VC30</accession>
<sequence length="82" mass="9452">MNPKLDIDNTPWFTAHAIGINFQPHLKVRRSLNARESDEVYAPVREFLDSHPHQVEHQTEVDDPTMDSGKAVDTLYRLIKPT</sequence>
<evidence type="ECO:0000313" key="2">
    <source>
        <dbReference type="Proteomes" id="UP000186919"/>
    </source>
</evidence>
<proteinExistence type="predicted"/>
<dbReference type="EMBL" id="LQYE01000005">
    <property type="protein sequence ID" value="OAT69439.1"/>
    <property type="molecule type" value="Genomic_DNA"/>
</dbReference>
<reference evidence="1 2" key="1">
    <citation type="submission" date="2016-01" db="EMBL/GenBank/DDBJ databases">
        <title>Mycobacterium immunogenum strain CD11_6 genome sequencing and assembly.</title>
        <authorList>
            <person name="Kaur G."/>
            <person name="Nair G.R."/>
            <person name="Mayilraj S."/>
        </authorList>
    </citation>
    <scope>NUCLEOTIDE SEQUENCE [LARGE SCALE GENOMIC DNA]</scope>
    <source>
        <strain evidence="1 2">CD11-6</strain>
    </source>
</reference>
<organism evidence="1 2">
    <name type="scientific">Mycobacteroides immunogenum</name>
    <dbReference type="NCBI Taxonomy" id="83262"/>
    <lineage>
        <taxon>Bacteria</taxon>
        <taxon>Bacillati</taxon>
        <taxon>Actinomycetota</taxon>
        <taxon>Actinomycetes</taxon>
        <taxon>Mycobacteriales</taxon>
        <taxon>Mycobacteriaceae</taxon>
        <taxon>Mycobacteroides</taxon>
    </lineage>
</organism>
<name>A0A179VC30_9MYCO</name>
<dbReference type="Proteomes" id="UP000186919">
    <property type="component" value="Unassembled WGS sequence"/>
</dbReference>
<dbReference type="AlphaFoldDB" id="A0A179VC30"/>
<evidence type="ECO:0000313" key="1">
    <source>
        <dbReference type="EMBL" id="OAT69439.1"/>
    </source>
</evidence>
<dbReference type="RefSeq" id="WP_064628538.1">
    <property type="nucleotide sequence ID" value="NZ_LQYE01000005.1"/>
</dbReference>
<gene>
    <name evidence="1" type="ORF">AWB85_20330</name>
</gene>
<comment type="caution">
    <text evidence="1">The sequence shown here is derived from an EMBL/GenBank/DDBJ whole genome shotgun (WGS) entry which is preliminary data.</text>
</comment>